<dbReference type="Proteomes" id="UP000373449">
    <property type="component" value="Unassembled WGS sequence"/>
</dbReference>
<organism evidence="1 2">
    <name type="scientific">Budvicia aquatica</name>
    <dbReference type="NCBI Taxonomy" id="82979"/>
    <lineage>
        <taxon>Bacteria</taxon>
        <taxon>Pseudomonadati</taxon>
        <taxon>Pseudomonadota</taxon>
        <taxon>Gammaproteobacteria</taxon>
        <taxon>Enterobacterales</taxon>
        <taxon>Budviciaceae</taxon>
        <taxon>Budvicia</taxon>
    </lineage>
</organism>
<reference evidence="1 2" key="1">
    <citation type="submission" date="2019-03" db="EMBL/GenBank/DDBJ databases">
        <authorList>
            <consortium name="Pathogen Informatics"/>
        </authorList>
    </citation>
    <scope>NUCLEOTIDE SEQUENCE [LARGE SCALE GENOMIC DNA]</scope>
    <source>
        <strain evidence="1 2">NCTC12282</strain>
    </source>
</reference>
<dbReference type="EMBL" id="CAADJA010000002">
    <property type="protein sequence ID" value="VFS51926.1"/>
    <property type="molecule type" value="Genomic_DNA"/>
</dbReference>
<evidence type="ECO:0000313" key="1">
    <source>
        <dbReference type="EMBL" id="VFS51926.1"/>
    </source>
</evidence>
<accession>A0A484ZW90</accession>
<dbReference type="AlphaFoldDB" id="A0A484ZW90"/>
<gene>
    <name evidence="1" type="ORF">NCTC12282_05575</name>
</gene>
<protein>
    <submittedName>
        <fullName evidence="1">Uncharacterized protein</fullName>
    </submittedName>
</protein>
<proteinExistence type="predicted"/>
<evidence type="ECO:0000313" key="2">
    <source>
        <dbReference type="Proteomes" id="UP000373449"/>
    </source>
</evidence>
<name>A0A484ZW90_9GAMM</name>
<sequence>MCWERAANAARLSENMDWTCSRAQFCHHEAEVFKGYSGRLLSSSGLNPFASGTIADEACPGHRTTGHECVLAKVLARQVGDNGWLRSRGSGRTLTGSMNGRGEGNSGCNSVLTGIVSNEDDGLGYLDVWLYYSDHRNDGTDAVAA</sequence>